<dbReference type="AlphaFoldDB" id="A0A9P7ZDZ4"/>
<dbReference type="InterPro" id="IPR053157">
    <property type="entry name" value="Sterol_Uptake_Regulator"/>
</dbReference>
<evidence type="ECO:0000313" key="4">
    <source>
        <dbReference type="EMBL" id="KAG9250329.1"/>
    </source>
</evidence>
<dbReference type="GeneID" id="70290287"/>
<feature type="region of interest" description="Disordered" evidence="2">
    <location>
        <begin position="77"/>
        <end position="125"/>
    </location>
</feature>
<dbReference type="Proteomes" id="UP000887229">
    <property type="component" value="Unassembled WGS sequence"/>
</dbReference>
<dbReference type="Gene3D" id="4.10.240.10">
    <property type="entry name" value="Zn(2)-C6 fungal-type DNA-binding domain"/>
    <property type="match status" value="1"/>
</dbReference>
<dbReference type="Pfam" id="PF00172">
    <property type="entry name" value="Zn_clus"/>
    <property type="match status" value="1"/>
</dbReference>
<keyword evidence="1" id="KW-0539">Nucleus</keyword>
<feature type="compositionally biased region" description="Basic residues" evidence="2">
    <location>
        <begin position="26"/>
        <end position="36"/>
    </location>
</feature>
<keyword evidence="5" id="KW-1185">Reference proteome</keyword>
<dbReference type="SUPFAM" id="SSF57701">
    <property type="entry name" value="Zn2/Cys6 DNA-binding domain"/>
    <property type="match status" value="1"/>
</dbReference>
<dbReference type="EMBL" id="MU251279">
    <property type="protein sequence ID" value="KAG9250329.1"/>
    <property type="molecule type" value="Genomic_DNA"/>
</dbReference>
<organism evidence="4 5">
    <name type="scientific">Emericellopsis atlantica</name>
    <dbReference type="NCBI Taxonomy" id="2614577"/>
    <lineage>
        <taxon>Eukaryota</taxon>
        <taxon>Fungi</taxon>
        <taxon>Dikarya</taxon>
        <taxon>Ascomycota</taxon>
        <taxon>Pezizomycotina</taxon>
        <taxon>Sordariomycetes</taxon>
        <taxon>Hypocreomycetidae</taxon>
        <taxon>Hypocreales</taxon>
        <taxon>Bionectriaceae</taxon>
        <taxon>Emericellopsis</taxon>
    </lineage>
</organism>
<protein>
    <recommendedName>
        <fullName evidence="3">Zn(2)-C6 fungal-type domain-containing protein</fullName>
    </recommendedName>
</protein>
<dbReference type="PANTHER" id="PTHR47784">
    <property type="entry name" value="STEROL UPTAKE CONTROL PROTEIN 2"/>
    <property type="match status" value="1"/>
</dbReference>
<sequence length="462" mass="51717">MGTSATSPGVLAPPVDSEGGPAPAKAGRRKPHRKSRTGCSECRRRRIKCGEQRPKCYACSRHDVPCVYPATSQATRVGNEGSVTDPHAGSPVSASQEAPVPPTGDSRRDTSTPGSAPIPSPYDSRTDLKGAACTFDMDDMLLLHHWSVSTSRTIYNSDQRDDCWQVVFPRIGFHEPFVMHGILSLSALHLAHVNPRCRKRRTMDAARHHNISLQGFQRAIHNISLDEISPAPVTPSDEASDALLACASLNVIYTLATLRPVPDEDLNPRARHSRALGTDLIPIVRGVNTIVGQVYERVRLGPLGHLLDVGVWNKLEPDAQTDDWPFQRLREMWTPAQAHAAEDSVYDETLHVLRRCRMFLEHLATMDKASLHCQGYNRGWASPLFFFIFPPEEYFVRLHQRQPPALVLFAYFGTLLHHLDQHWFIQGWGRDVVSVTTELLGDFWEPWLAWPRRVVNLEHAGV</sequence>
<reference evidence="4" key="1">
    <citation type="journal article" date="2021" name="IMA Fungus">
        <title>Genomic characterization of three marine fungi, including Emericellopsis atlantica sp. nov. with signatures of a generalist lifestyle and marine biomass degradation.</title>
        <authorList>
            <person name="Hagestad O.C."/>
            <person name="Hou L."/>
            <person name="Andersen J.H."/>
            <person name="Hansen E.H."/>
            <person name="Altermark B."/>
            <person name="Li C."/>
            <person name="Kuhnert E."/>
            <person name="Cox R.J."/>
            <person name="Crous P.W."/>
            <person name="Spatafora J.W."/>
            <person name="Lail K."/>
            <person name="Amirebrahimi M."/>
            <person name="Lipzen A."/>
            <person name="Pangilinan J."/>
            <person name="Andreopoulos W."/>
            <person name="Hayes R.D."/>
            <person name="Ng V."/>
            <person name="Grigoriev I.V."/>
            <person name="Jackson S.A."/>
            <person name="Sutton T.D.S."/>
            <person name="Dobson A.D.W."/>
            <person name="Rama T."/>
        </authorList>
    </citation>
    <scope>NUCLEOTIDE SEQUENCE</scope>
    <source>
        <strain evidence="4">TS7</strain>
    </source>
</reference>
<dbReference type="GO" id="GO:0008270">
    <property type="term" value="F:zinc ion binding"/>
    <property type="evidence" value="ECO:0007669"/>
    <property type="project" value="InterPro"/>
</dbReference>
<dbReference type="OrthoDB" id="3546279at2759"/>
<dbReference type="Pfam" id="PF11951">
    <property type="entry name" value="Fungal_trans_2"/>
    <property type="match status" value="1"/>
</dbReference>
<evidence type="ECO:0000313" key="5">
    <source>
        <dbReference type="Proteomes" id="UP000887229"/>
    </source>
</evidence>
<dbReference type="InterPro" id="IPR036864">
    <property type="entry name" value="Zn2-C6_fun-type_DNA-bd_sf"/>
</dbReference>
<feature type="region of interest" description="Disordered" evidence="2">
    <location>
        <begin position="1"/>
        <end position="44"/>
    </location>
</feature>
<name>A0A9P7ZDZ4_9HYPO</name>
<dbReference type="SMART" id="SM00066">
    <property type="entry name" value="GAL4"/>
    <property type="match status" value="1"/>
</dbReference>
<dbReference type="InterPro" id="IPR001138">
    <property type="entry name" value="Zn2Cys6_DnaBD"/>
</dbReference>
<dbReference type="GO" id="GO:0001228">
    <property type="term" value="F:DNA-binding transcription activator activity, RNA polymerase II-specific"/>
    <property type="evidence" value="ECO:0007669"/>
    <property type="project" value="TreeGrafter"/>
</dbReference>
<evidence type="ECO:0000256" key="2">
    <source>
        <dbReference type="SAM" id="MobiDB-lite"/>
    </source>
</evidence>
<comment type="caution">
    <text evidence="4">The sequence shown here is derived from an EMBL/GenBank/DDBJ whole genome shotgun (WGS) entry which is preliminary data.</text>
</comment>
<evidence type="ECO:0000259" key="3">
    <source>
        <dbReference type="PROSITE" id="PS50048"/>
    </source>
</evidence>
<feature type="domain" description="Zn(2)-C6 fungal-type" evidence="3">
    <location>
        <begin position="38"/>
        <end position="68"/>
    </location>
</feature>
<proteinExistence type="predicted"/>
<dbReference type="CDD" id="cd00067">
    <property type="entry name" value="GAL4"/>
    <property type="match status" value="1"/>
</dbReference>
<dbReference type="RefSeq" id="XP_046114253.1">
    <property type="nucleotide sequence ID" value="XM_046259384.1"/>
</dbReference>
<dbReference type="PROSITE" id="PS50048">
    <property type="entry name" value="ZN2_CY6_FUNGAL_2"/>
    <property type="match status" value="1"/>
</dbReference>
<dbReference type="PROSITE" id="PS00463">
    <property type="entry name" value="ZN2_CY6_FUNGAL_1"/>
    <property type="match status" value="1"/>
</dbReference>
<gene>
    <name evidence="4" type="ORF">F5Z01DRAFT_376373</name>
</gene>
<dbReference type="InterPro" id="IPR021858">
    <property type="entry name" value="Fun_TF"/>
</dbReference>
<evidence type="ECO:0000256" key="1">
    <source>
        <dbReference type="ARBA" id="ARBA00023242"/>
    </source>
</evidence>
<accession>A0A9P7ZDZ4</accession>
<dbReference type="PANTHER" id="PTHR47784:SF5">
    <property type="entry name" value="STEROL UPTAKE CONTROL PROTEIN 2"/>
    <property type="match status" value="1"/>
</dbReference>